<dbReference type="GO" id="GO:0003677">
    <property type="term" value="F:DNA binding"/>
    <property type="evidence" value="ECO:0007669"/>
    <property type="project" value="UniProtKB-KW"/>
</dbReference>
<evidence type="ECO:0000256" key="3">
    <source>
        <dbReference type="ARBA" id="ARBA00023163"/>
    </source>
</evidence>
<evidence type="ECO:0000256" key="1">
    <source>
        <dbReference type="ARBA" id="ARBA00023015"/>
    </source>
</evidence>
<protein>
    <recommendedName>
        <fullName evidence="4">HTH gntR-type domain-containing protein</fullName>
    </recommendedName>
</protein>
<dbReference type="InterPro" id="IPR036388">
    <property type="entry name" value="WH-like_DNA-bd_sf"/>
</dbReference>
<dbReference type="EMBL" id="NGKU01000001">
    <property type="protein sequence ID" value="OTN77449.1"/>
    <property type="molecule type" value="Genomic_DNA"/>
</dbReference>
<proteinExistence type="predicted"/>
<feature type="domain" description="HTH gntR-type" evidence="4">
    <location>
        <begin position="49"/>
        <end position="116"/>
    </location>
</feature>
<keyword evidence="6" id="KW-1185">Reference proteome</keyword>
<dbReference type="PANTHER" id="PTHR43537">
    <property type="entry name" value="TRANSCRIPTIONAL REGULATOR, GNTR FAMILY"/>
    <property type="match status" value="1"/>
</dbReference>
<reference evidence="5 6" key="1">
    <citation type="submission" date="2017-05" db="EMBL/GenBank/DDBJ databases">
        <title>The Genome Sequence of Enterococcus sp. 8G7_MSG3316.</title>
        <authorList>
            <consortium name="The Broad Institute Genomics Platform"/>
            <consortium name="The Broad Institute Genomic Center for Infectious Diseases"/>
            <person name="Earl A."/>
            <person name="Manson A."/>
            <person name="Schwartman J."/>
            <person name="Gilmore M."/>
            <person name="Abouelleil A."/>
            <person name="Cao P."/>
            <person name="Chapman S."/>
            <person name="Cusick C."/>
            <person name="Shea T."/>
            <person name="Young S."/>
            <person name="Neafsey D."/>
            <person name="Nusbaum C."/>
            <person name="Birren B."/>
        </authorList>
    </citation>
    <scope>NUCLEOTIDE SEQUENCE [LARGE SCALE GENOMIC DNA]</scope>
    <source>
        <strain evidence="5 6">8G7_MSG3316</strain>
    </source>
</reference>
<dbReference type="Pfam" id="PF07729">
    <property type="entry name" value="FCD"/>
    <property type="match status" value="1"/>
</dbReference>
<organism evidence="5 6">
    <name type="scientific">Candidatus Enterococcus testudinis</name>
    <dbReference type="NCBI Taxonomy" id="1834191"/>
    <lineage>
        <taxon>Bacteria</taxon>
        <taxon>Bacillati</taxon>
        <taxon>Bacillota</taxon>
        <taxon>Bacilli</taxon>
        <taxon>Lactobacillales</taxon>
        <taxon>Enterococcaceae</taxon>
        <taxon>Enterococcus</taxon>
    </lineage>
</organism>
<dbReference type="InterPro" id="IPR036390">
    <property type="entry name" value="WH_DNA-bd_sf"/>
</dbReference>
<dbReference type="STRING" id="1834191.A5886_002549"/>
<dbReference type="CDD" id="cd07377">
    <property type="entry name" value="WHTH_GntR"/>
    <property type="match status" value="1"/>
</dbReference>
<dbReference type="InterPro" id="IPR008920">
    <property type="entry name" value="TF_FadR/GntR_C"/>
</dbReference>
<dbReference type="PROSITE" id="PS50949">
    <property type="entry name" value="HTH_GNTR"/>
    <property type="match status" value="1"/>
</dbReference>
<dbReference type="Gene3D" id="1.20.120.530">
    <property type="entry name" value="GntR ligand-binding domain-like"/>
    <property type="match status" value="1"/>
</dbReference>
<keyword evidence="1" id="KW-0805">Transcription regulation</keyword>
<dbReference type="SMART" id="SM00345">
    <property type="entry name" value="HTH_GNTR"/>
    <property type="match status" value="1"/>
</dbReference>
<evidence type="ECO:0000259" key="4">
    <source>
        <dbReference type="PROSITE" id="PS50949"/>
    </source>
</evidence>
<accession>A0A242A950</accession>
<evidence type="ECO:0000313" key="5">
    <source>
        <dbReference type="EMBL" id="OTN77449.1"/>
    </source>
</evidence>
<evidence type="ECO:0000313" key="6">
    <source>
        <dbReference type="Proteomes" id="UP000195043"/>
    </source>
</evidence>
<dbReference type="Proteomes" id="UP000195043">
    <property type="component" value="Unassembled WGS sequence"/>
</dbReference>
<comment type="caution">
    <text evidence="5">The sequence shown here is derived from an EMBL/GenBank/DDBJ whole genome shotgun (WGS) entry which is preliminary data.</text>
</comment>
<dbReference type="AlphaFoldDB" id="A0A242A950"/>
<name>A0A242A950_9ENTE</name>
<dbReference type="SUPFAM" id="SSF48008">
    <property type="entry name" value="GntR ligand-binding domain-like"/>
    <property type="match status" value="1"/>
</dbReference>
<sequence>MQPFTKGISTYILVYILIADSMTVERAVYLDKPYRSTLNGKKRFMMKPTNFQHQAYESIKSMILTAQLIPGEKISEKDLEERLAIGRTPIREAVIRLRRESLIDVIPQSGTYVSRMNTKQIEEARFVRETLEKEVFGIACKVITSEQIKALEKLIVLQQTYAKLKDEQAFFQLDEDFHHLIYQIADKENVWDWLQAVILPLNRFRYLRLEVEALSWDVILNDHQEILRTLNARDKKKITSLVGKHIDVIDNDLHVVQQAYPDYFSH</sequence>
<dbReference type="SMART" id="SM00895">
    <property type="entry name" value="FCD"/>
    <property type="match status" value="1"/>
</dbReference>
<gene>
    <name evidence="5" type="ORF">A5886_002549</name>
</gene>
<evidence type="ECO:0000256" key="2">
    <source>
        <dbReference type="ARBA" id="ARBA00023125"/>
    </source>
</evidence>
<dbReference type="Pfam" id="PF00392">
    <property type="entry name" value="GntR"/>
    <property type="match status" value="1"/>
</dbReference>
<dbReference type="PANTHER" id="PTHR43537:SF51">
    <property type="entry name" value="HTH-TYPE TRANSCRIPTIONAL REGULATOR LGOR-RELATED"/>
    <property type="match status" value="1"/>
</dbReference>
<dbReference type="Gene3D" id="1.10.10.10">
    <property type="entry name" value="Winged helix-like DNA-binding domain superfamily/Winged helix DNA-binding domain"/>
    <property type="match status" value="1"/>
</dbReference>
<keyword evidence="2" id="KW-0238">DNA-binding</keyword>
<keyword evidence="3" id="KW-0804">Transcription</keyword>
<dbReference type="InterPro" id="IPR000524">
    <property type="entry name" value="Tscrpt_reg_HTH_GntR"/>
</dbReference>
<dbReference type="SUPFAM" id="SSF46785">
    <property type="entry name" value="Winged helix' DNA-binding domain"/>
    <property type="match status" value="1"/>
</dbReference>
<dbReference type="InterPro" id="IPR011711">
    <property type="entry name" value="GntR_C"/>
</dbReference>
<dbReference type="GO" id="GO:0003700">
    <property type="term" value="F:DNA-binding transcription factor activity"/>
    <property type="evidence" value="ECO:0007669"/>
    <property type="project" value="InterPro"/>
</dbReference>